<gene>
    <name evidence="1" type="ORF">SVIM_LOCUS218189</name>
</gene>
<organism evidence="1">
    <name type="scientific">Salix viminalis</name>
    <name type="common">Common osier</name>
    <name type="synonym">Basket willow</name>
    <dbReference type="NCBI Taxonomy" id="40686"/>
    <lineage>
        <taxon>Eukaryota</taxon>
        <taxon>Viridiplantae</taxon>
        <taxon>Streptophyta</taxon>
        <taxon>Embryophyta</taxon>
        <taxon>Tracheophyta</taxon>
        <taxon>Spermatophyta</taxon>
        <taxon>Magnoliopsida</taxon>
        <taxon>eudicotyledons</taxon>
        <taxon>Gunneridae</taxon>
        <taxon>Pentapetalae</taxon>
        <taxon>rosids</taxon>
        <taxon>fabids</taxon>
        <taxon>Malpighiales</taxon>
        <taxon>Salicaceae</taxon>
        <taxon>Saliceae</taxon>
        <taxon>Salix</taxon>
    </lineage>
</organism>
<accession>A0A6N2LUS3</accession>
<dbReference type="AlphaFoldDB" id="A0A6N2LUS3"/>
<evidence type="ECO:0000313" key="1">
    <source>
        <dbReference type="EMBL" id="VFU39372.1"/>
    </source>
</evidence>
<proteinExistence type="predicted"/>
<sequence length="199" mass="22252">MVMLRSRFHCPLSFFSDSHTFCSLGVLKIPREKVFIFGQFVTITSVRQGNLKNLVRFGRPLSLRNSSFGSIIPLTFSSSPNPFLIIISSIDTQSHSSSLLNFYSPGLSSLLISQTNRTVLQSMSCFFQCTDTFKQSQANGIFHKNTDLISSPFKEIKYSISPLPSYHLTGIMLRSPDMIMHAHHCKGPQHAACKLSEPS</sequence>
<dbReference type="EMBL" id="CAADRP010001529">
    <property type="protein sequence ID" value="VFU39372.1"/>
    <property type="molecule type" value="Genomic_DNA"/>
</dbReference>
<name>A0A6N2LUS3_SALVM</name>
<reference evidence="1" key="1">
    <citation type="submission" date="2019-03" db="EMBL/GenBank/DDBJ databases">
        <authorList>
            <person name="Mank J."/>
            <person name="Almeida P."/>
        </authorList>
    </citation>
    <scope>NUCLEOTIDE SEQUENCE</scope>
    <source>
        <strain evidence="1">78183</strain>
    </source>
</reference>
<protein>
    <submittedName>
        <fullName evidence="1">Uncharacterized protein</fullName>
    </submittedName>
</protein>